<dbReference type="AlphaFoldDB" id="A0A1C9CH14"/>
<organism evidence="2">
    <name type="scientific">Palmaria palmata</name>
    <name type="common">Dulse</name>
    <name type="synonym">Rhodymenia palmata</name>
    <dbReference type="NCBI Taxonomy" id="2822"/>
    <lineage>
        <taxon>Eukaryota</taxon>
        <taxon>Rhodophyta</taxon>
        <taxon>Florideophyceae</taxon>
        <taxon>Nemaliophycidae</taxon>
        <taxon>Palmariales</taxon>
        <taxon>Palmariaceae</taxon>
        <taxon>Palmaria</taxon>
    </lineage>
</organism>
<evidence type="ECO:0000256" key="1">
    <source>
        <dbReference type="SAM" id="Phobius"/>
    </source>
</evidence>
<accession>A0A1C9CH14</accession>
<feature type="transmembrane region" description="Helical" evidence="1">
    <location>
        <begin position="32"/>
        <end position="57"/>
    </location>
</feature>
<gene>
    <name evidence="2" type="primary">ORF264</name>
    <name evidence="2" type="ORF">Palma_051</name>
</gene>
<proteinExistence type="predicted"/>
<geneLocation type="plastid" evidence="2"/>
<protein>
    <submittedName>
        <fullName evidence="2">Uncharacterized protein</fullName>
    </submittedName>
</protein>
<dbReference type="RefSeq" id="YP_009294243.1">
    <property type="nucleotide sequence ID" value="NC_031147.1"/>
</dbReference>
<reference evidence="2" key="1">
    <citation type="journal article" date="2018" name="PLoS ONE">
        <title>Plastid genome analysis of three Nemaliophycidae red algal species suggests environmental adaptation for iron limited habitats.</title>
        <authorList>
            <person name="Cho C.H."/>
            <person name="Choi J.W."/>
            <person name="Lam D.W."/>
            <person name="Kim K.M."/>
            <person name="Yoon H.S."/>
        </authorList>
    </citation>
    <scope>NUCLEOTIDE SEQUENCE</scope>
</reference>
<keyword evidence="1" id="KW-1133">Transmembrane helix</keyword>
<feature type="transmembrane region" description="Helical" evidence="1">
    <location>
        <begin position="124"/>
        <end position="148"/>
    </location>
</feature>
<keyword evidence="1" id="KW-0472">Membrane</keyword>
<dbReference type="GeneID" id="29070185"/>
<sequence length="264" mass="31474">MINISFFQRYFYYPKSWAHKLSVSNKIFTSSVIFFMLPLTSNLYLSTQAILFVFIHLIYKWRNFCSKKLFRVMIIYSFIILIVVITDRSSSLYLCINVCLQINYKTPIAYHSFFGSSIKYKSRVYFFSVILPSLGIRSFSVIIIYLIVHNIIEYSTRYESILLQYSYYISLLGLKNRILEELKLITMLAYYFIHNNEEALRSITASIYIKGFNFNLKYGNKKMYLILLLLYLKSIKKINNTLACARIIYSKELLTEYKEKWLLR</sequence>
<feature type="transmembrane region" description="Helical" evidence="1">
    <location>
        <begin position="69"/>
        <end position="86"/>
    </location>
</feature>
<name>A0A1C9CH14_PALPL</name>
<dbReference type="EMBL" id="KX284726">
    <property type="protein sequence ID" value="AOM67683.1"/>
    <property type="molecule type" value="Genomic_DNA"/>
</dbReference>
<keyword evidence="1" id="KW-0812">Transmembrane</keyword>
<keyword evidence="2" id="KW-0934">Plastid</keyword>
<evidence type="ECO:0000313" key="2">
    <source>
        <dbReference type="EMBL" id="AOM67683.1"/>
    </source>
</evidence>